<evidence type="ECO:0000313" key="3">
    <source>
        <dbReference type="Proteomes" id="UP001612915"/>
    </source>
</evidence>
<feature type="compositionally biased region" description="Low complexity" evidence="1">
    <location>
        <begin position="72"/>
        <end position="91"/>
    </location>
</feature>
<protein>
    <submittedName>
        <fullName evidence="2">Uncharacterized protein</fullName>
    </submittedName>
</protein>
<sequence length="176" mass="18490">MSERDETLTRPGVDEPDVVVTHDGSATEDSPVLLGRDEDPVVDVDDTGAVTTVSTTAAEPHSDEPDSDEPDTSAPVAEEPVTEEPVVAEPEGAAEPDVPEPADLPALPDPGPWADLQGRFVDDPAGCVQEASELVDQAIQSLRDSLPGTGSAGGDTESLRQAFRRYRAVHEALTRA</sequence>
<accession>A0ABW8ATN2</accession>
<evidence type="ECO:0000313" key="2">
    <source>
        <dbReference type="EMBL" id="MFI7589443.1"/>
    </source>
</evidence>
<feature type="region of interest" description="Disordered" evidence="1">
    <location>
        <begin position="1"/>
        <end position="119"/>
    </location>
</feature>
<evidence type="ECO:0000256" key="1">
    <source>
        <dbReference type="SAM" id="MobiDB-lite"/>
    </source>
</evidence>
<comment type="caution">
    <text evidence="2">The sequence shown here is derived from an EMBL/GenBank/DDBJ whole genome shotgun (WGS) entry which is preliminary data.</text>
</comment>
<dbReference type="RefSeq" id="WP_398284033.1">
    <property type="nucleotide sequence ID" value="NZ_JBITLV010000007.1"/>
</dbReference>
<organism evidence="2 3">
    <name type="scientific">Spongisporangium articulatum</name>
    <dbReference type="NCBI Taxonomy" id="3362603"/>
    <lineage>
        <taxon>Bacteria</taxon>
        <taxon>Bacillati</taxon>
        <taxon>Actinomycetota</taxon>
        <taxon>Actinomycetes</taxon>
        <taxon>Kineosporiales</taxon>
        <taxon>Kineosporiaceae</taxon>
        <taxon>Spongisporangium</taxon>
    </lineage>
</organism>
<name>A0ABW8ATN2_9ACTN</name>
<proteinExistence type="predicted"/>
<gene>
    <name evidence="2" type="ORF">ACIB24_20455</name>
</gene>
<dbReference type="EMBL" id="JBITLV010000007">
    <property type="protein sequence ID" value="MFI7589443.1"/>
    <property type="molecule type" value="Genomic_DNA"/>
</dbReference>
<keyword evidence="3" id="KW-1185">Reference proteome</keyword>
<feature type="compositionally biased region" description="Low complexity" evidence="1">
    <location>
        <begin position="47"/>
        <end position="59"/>
    </location>
</feature>
<dbReference type="Proteomes" id="UP001612915">
    <property type="component" value="Unassembled WGS sequence"/>
</dbReference>
<reference evidence="2 3" key="1">
    <citation type="submission" date="2024-10" db="EMBL/GenBank/DDBJ databases">
        <title>The Natural Products Discovery Center: Release of the First 8490 Sequenced Strains for Exploring Actinobacteria Biosynthetic Diversity.</title>
        <authorList>
            <person name="Kalkreuter E."/>
            <person name="Kautsar S.A."/>
            <person name="Yang D."/>
            <person name="Bader C.D."/>
            <person name="Teijaro C.N."/>
            <person name="Fluegel L."/>
            <person name="Davis C.M."/>
            <person name="Simpson J.R."/>
            <person name="Lauterbach L."/>
            <person name="Steele A.D."/>
            <person name="Gui C."/>
            <person name="Meng S."/>
            <person name="Li G."/>
            <person name="Viehrig K."/>
            <person name="Ye F."/>
            <person name="Su P."/>
            <person name="Kiefer A.F."/>
            <person name="Nichols A."/>
            <person name="Cepeda A.J."/>
            <person name="Yan W."/>
            <person name="Fan B."/>
            <person name="Jiang Y."/>
            <person name="Adhikari A."/>
            <person name="Zheng C.-J."/>
            <person name="Schuster L."/>
            <person name="Cowan T.M."/>
            <person name="Smanski M.J."/>
            <person name="Chevrette M.G."/>
            <person name="De Carvalho L.P.S."/>
            <person name="Shen B."/>
        </authorList>
    </citation>
    <scope>NUCLEOTIDE SEQUENCE [LARGE SCALE GENOMIC DNA]</scope>
    <source>
        <strain evidence="2 3">NPDC049639</strain>
    </source>
</reference>